<organism evidence="2 3">
    <name type="scientific">Photobacterium arenosum</name>
    <dbReference type="NCBI Taxonomy" id="2774143"/>
    <lineage>
        <taxon>Bacteria</taxon>
        <taxon>Pseudomonadati</taxon>
        <taxon>Pseudomonadota</taxon>
        <taxon>Gammaproteobacteria</taxon>
        <taxon>Vibrionales</taxon>
        <taxon>Vibrionaceae</taxon>
        <taxon>Photobacterium</taxon>
    </lineage>
</organism>
<feature type="signal peptide" evidence="1">
    <location>
        <begin position="1"/>
        <end position="18"/>
    </location>
</feature>
<feature type="chain" id="PRO_5047366740" evidence="1">
    <location>
        <begin position="19"/>
        <end position="109"/>
    </location>
</feature>
<dbReference type="EMBL" id="JACYTP010000009">
    <property type="protein sequence ID" value="MBD8513799.1"/>
    <property type="molecule type" value="Genomic_DNA"/>
</dbReference>
<evidence type="ECO:0000256" key="1">
    <source>
        <dbReference type="SAM" id="SignalP"/>
    </source>
</evidence>
<gene>
    <name evidence="2" type="ORF">IFO68_14045</name>
</gene>
<evidence type="ECO:0000313" key="2">
    <source>
        <dbReference type="EMBL" id="MBD8513799.1"/>
    </source>
</evidence>
<keyword evidence="1" id="KW-0732">Signal</keyword>
<name>A0ABR9BNJ2_9GAMM</name>
<dbReference type="RefSeq" id="WP_192016491.1">
    <property type="nucleotide sequence ID" value="NZ_JACYTP010000009.1"/>
</dbReference>
<evidence type="ECO:0000313" key="3">
    <source>
        <dbReference type="Proteomes" id="UP000649768"/>
    </source>
</evidence>
<sequence>MKQVLMTLMLCFSSFSFANYYCLGEIKHLGVDSSTLHVSNGFGVHKLCNVSEEHCKAWMSMGLSAKMSNRQVVIYYRHPTLAGNLSGSRCNEIGDWVVPEDSVYYFQVY</sequence>
<accession>A0ABR9BNJ2</accession>
<dbReference type="Proteomes" id="UP000649768">
    <property type="component" value="Unassembled WGS sequence"/>
</dbReference>
<comment type="caution">
    <text evidence="2">The sequence shown here is derived from an EMBL/GenBank/DDBJ whole genome shotgun (WGS) entry which is preliminary data.</text>
</comment>
<keyword evidence="3" id="KW-1185">Reference proteome</keyword>
<reference evidence="2 3" key="1">
    <citation type="submission" date="2020-09" db="EMBL/GenBank/DDBJ databases">
        <title>Photobacterium sp. CAU 1568 isolated from sand of Sido Beach.</title>
        <authorList>
            <person name="Kim W."/>
        </authorList>
    </citation>
    <scope>NUCLEOTIDE SEQUENCE [LARGE SCALE GENOMIC DNA]</scope>
    <source>
        <strain evidence="2 3">CAU 1568</strain>
    </source>
</reference>
<protein>
    <submittedName>
        <fullName evidence="2">Uncharacterized protein</fullName>
    </submittedName>
</protein>
<proteinExistence type="predicted"/>